<dbReference type="EMBL" id="FODJ01000007">
    <property type="protein sequence ID" value="SEO39372.1"/>
    <property type="molecule type" value="Genomic_DNA"/>
</dbReference>
<feature type="transmembrane region" description="Helical" evidence="1">
    <location>
        <begin position="62"/>
        <end position="82"/>
    </location>
</feature>
<feature type="transmembrane region" description="Helical" evidence="1">
    <location>
        <begin position="6"/>
        <end position="26"/>
    </location>
</feature>
<keyword evidence="1" id="KW-0472">Membrane</keyword>
<dbReference type="AlphaFoldDB" id="A0A1H8PBQ3"/>
<dbReference type="OrthoDB" id="2692225at2"/>
<dbReference type="InterPro" id="IPR010001">
    <property type="entry name" value="BofA"/>
</dbReference>
<dbReference type="Pfam" id="PF07441">
    <property type="entry name" value="BofA"/>
    <property type="match status" value="1"/>
</dbReference>
<proteinExistence type="predicted"/>
<evidence type="ECO:0000313" key="2">
    <source>
        <dbReference type="EMBL" id="SEO39372.1"/>
    </source>
</evidence>
<dbReference type="NCBIfam" id="TIGR02862">
    <property type="entry name" value="spore_BofA"/>
    <property type="match status" value="1"/>
</dbReference>
<keyword evidence="3" id="KW-1185">Reference proteome</keyword>
<reference evidence="2 3" key="1">
    <citation type="submission" date="2016-10" db="EMBL/GenBank/DDBJ databases">
        <authorList>
            <person name="de Groot N.N."/>
        </authorList>
    </citation>
    <scope>NUCLEOTIDE SEQUENCE [LARGE SCALE GENOMIC DNA]</scope>
    <source>
        <strain evidence="2 3">CGMCC 1.10434</strain>
    </source>
</reference>
<name>A0A1H8PBQ3_9BACI</name>
<accession>A0A1H8PBQ3</accession>
<dbReference type="RefSeq" id="WP_091497721.1">
    <property type="nucleotide sequence ID" value="NZ_FODJ01000007.1"/>
</dbReference>
<dbReference type="STRING" id="872970.SAMN04488134_10719"/>
<feature type="transmembrane region" description="Helical" evidence="1">
    <location>
        <begin position="33"/>
        <end position="56"/>
    </location>
</feature>
<evidence type="ECO:0000256" key="1">
    <source>
        <dbReference type="SAM" id="Phobius"/>
    </source>
</evidence>
<organism evidence="2 3">
    <name type="scientific">Amphibacillus marinus</name>
    <dbReference type="NCBI Taxonomy" id="872970"/>
    <lineage>
        <taxon>Bacteria</taxon>
        <taxon>Bacillati</taxon>
        <taxon>Bacillota</taxon>
        <taxon>Bacilli</taxon>
        <taxon>Bacillales</taxon>
        <taxon>Bacillaceae</taxon>
        <taxon>Amphibacillus</taxon>
    </lineage>
</organism>
<keyword evidence="1" id="KW-0812">Transmembrane</keyword>
<gene>
    <name evidence="2" type="ORF">SAMN04488134_10719</name>
</gene>
<dbReference type="Proteomes" id="UP000199300">
    <property type="component" value="Unassembled WGS sequence"/>
</dbReference>
<protein>
    <submittedName>
        <fullName evidence="2">Inhibitor of the pro-sigma K processing machinery</fullName>
    </submittedName>
</protein>
<evidence type="ECO:0000313" key="3">
    <source>
        <dbReference type="Proteomes" id="UP000199300"/>
    </source>
</evidence>
<keyword evidence="1" id="KW-1133">Transmembrane helix</keyword>
<sequence>MLQGVIIGGIVIFIVALFSPATIKWLSKLVIKVVIGAILLFFLNLVSGTIGLHIPINLFTSTLVGILGLPGILALSSLQLYVL</sequence>